<evidence type="ECO:0000313" key="13">
    <source>
        <dbReference type="EMBL" id="MBO0346975.1"/>
    </source>
</evidence>
<accession>A0A939EQA6</accession>
<dbReference type="GO" id="GO:0004401">
    <property type="term" value="F:histidinol-phosphatase activity"/>
    <property type="evidence" value="ECO:0007669"/>
    <property type="project" value="UniProtKB-UniRule"/>
</dbReference>
<evidence type="ECO:0000256" key="5">
    <source>
        <dbReference type="ARBA" id="ARBA00022605"/>
    </source>
</evidence>
<evidence type="ECO:0000256" key="2">
    <source>
        <dbReference type="ARBA" id="ARBA00004970"/>
    </source>
</evidence>
<evidence type="ECO:0000256" key="6">
    <source>
        <dbReference type="ARBA" id="ARBA00022723"/>
    </source>
</evidence>
<evidence type="ECO:0000256" key="10">
    <source>
        <dbReference type="ARBA" id="ARBA00049158"/>
    </source>
</evidence>
<feature type="binding site" evidence="12">
    <location>
        <position position="89"/>
    </location>
    <ligand>
        <name>Mg(2+)</name>
        <dbReference type="ChEBI" id="CHEBI:18420"/>
        <label>1</label>
        <note>catalytic</note>
    </ligand>
</feature>
<dbReference type="EMBL" id="JAFLNF010000008">
    <property type="protein sequence ID" value="MBO0346975.1"/>
    <property type="molecule type" value="Genomic_DNA"/>
</dbReference>
<dbReference type="CDD" id="cd01641">
    <property type="entry name" value="Bacterial_IMPase_like_1"/>
    <property type="match status" value="1"/>
</dbReference>
<dbReference type="GO" id="GO:0008934">
    <property type="term" value="F:inositol monophosphate 1-phosphatase activity"/>
    <property type="evidence" value="ECO:0007669"/>
    <property type="project" value="TreeGrafter"/>
</dbReference>
<comment type="pathway">
    <text evidence="2">Amino-acid biosynthesis; L-histidine biosynthesis; L-histidine from 5-phospho-alpha-D-ribose 1-diphosphate: step 8/9.</text>
</comment>
<dbReference type="EC" id="3.1.3.15" evidence="4 11"/>
<dbReference type="PANTHER" id="PTHR20854">
    <property type="entry name" value="INOSITOL MONOPHOSPHATASE"/>
    <property type="match status" value="1"/>
</dbReference>
<dbReference type="GO" id="GO:0046872">
    <property type="term" value="F:metal ion binding"/>
    <property type="evidence" value="ECO:0007669"/>
    <property type="project" value="UniProtKB-KW"/>
</dbReference>
<keyword evidence="14" id="KW-1185">Reference proteome</keyword>
<dbReference type="InterPro" id="IPR011809">
    <property type="entry name" value="His_9_proposed"/>
</dbReference>
<keyword evidence="5" id="KW-0028">Amino-acid biosynthesis</keyword>
<dbReference type="Gene3D" id="3.30.540.10">
    <property type="entry name" value="Fructose-1,6-Bisphosphatase, subunit A, domain 1"/>
    <property type="match status" value="1"/>
</dbReference>
<evidence type="ECO:0000256" key="4">
    <source>
        <dbReference type="ARBA" id="ARBA00013085"/>
    </source>
</evidence>
<protein>
    <recommendedName>
        <fullName evidence="4 11">Histidinol-phosphatase</fullName>
        <ecNumber evidence="4 11">3.1.3.15</ecNumber>
    </recommendedName>
</protein>
<dbReference type="GO" id="GO:0006020">
    <property type="term" value="P:inositol metabolic process"/>
    <property type="evidence" value="ECO:0007669"/>
    <property type="project" value="TreeGrafter"/>
</dbReference>
<dbReference type="Pfam" id="PF00459">
    <property type="entry name" value="Inositol_P"/>
    <property type="match status" value="1"/>
</dbReference>
<gene>
    <name evidence="13" type="primary">hisN</name>
    <name evidence="13" type="ORF">J0X15_17245</name>
</gene>
<dbReference type="GO" id="GO:0007165">
    <property type="term" value="P:signal transduction"/>
    <property type="evidence" value="ECO:0007669"/>
    <property type="project" value="TreeGrafter"/>
</dbReference>
<dbReference type="GO" id="GO:0000105">
    <property type="term" value="P:L-histidine biosynthetic process"/>
    <property type="evidence" value="ECO:0007669"/>
    <property type="project" value="UniProtKB-UniRule"/>
</dbReference>
<dbReference type="InterPro" id="IPR020583">
    <property type="entry name" value="Inositol_monoP_metal-BS"/>
</dbReference>
<comment type="catalytic activity">
    <reaction evidence="10">
        <text>L-histidinol phosphate + H2O = L-histidinol + phosphate</text>
        <dbReference type="Rhea" id="RHEA:14465"/>
        <dbReference type="ChEBI" id="CHEBI:15377"/>
        <dbReference type="ChEBI" id="CHEBI:43474"/>
        <dbReference type="ChEBI" id="CHEBI:57699"/>
        <dbReference type="ChEBI" id="CHEBI:57980"/>
        <dbReference type="EC" id="3.1.3.15"/>
    </reaction>
</comment>
<dbReference type="PRINTS" id="PR00377">
    <property type="entry name" value="IMPHPHTASES"/>
</dbReference>
<dbReference type="PANTHER" id="PTHR20854:SF4">
    <property type="entry name" value="INOSITOL-1-MONOPHOSPHATASE-RELATED"/>
    <property type="match status" value="1"/>
</dbReference>
<evidence type="ECO:0000256" key="8">
    <source>
        <dbReference type="ARBA" id="ARBA00022842"/>
    </source>
</evidence>
<keyword evidence="9" id="KW-0368">Histidine biosynthesis</keyword>
<evidence type="ECO:0000256" key="3">
    <source>
        <dbReference type="ARBA" id="ARBA00009759"/>
    </source>
</evidence>
<keyword evidence="7 13" id="KW-0378">Hydrolase</keyword>
<evidence type="ECO:0000256" key="7">
    <source>
        <dbReference type="ARBA" id="ARBA00022801"/>
    </source>
</evidence>
<feature type="binding site" evidence="12">
    <location>
        <position position="70"/>
    </location>
    <ligand>
        <name>Mg(2+)</name>
        <dbReference type="ChEBI" id="CHEBI:18420"/>
        <label>1</label>
        <note>catalytic</note>
    </ligand>
</feature>
<dbReference type="Gene3D" id="3.40.190.80">
    <property type="match status" value="1"/>
</dbReference>
<evidence type="ECO:0000256" key="9">
    <source>
        <dbReference type="ARBA" id="ARBA00023102"/>
    </source>
</evidence>
<dbReference type="AlphaFoldDB" id="A0A939EQA6"/>
<evidence type="ECO:0000313" key="14">
    <source>
        <dbReference type="Proteomes" id="UP000664779"/>
    </source>
</evidence>
<sequence>MASSHPLVPFLDTLSAAAAKAILPHFRGGLDVENKLASGFDPVTIADKAAETAMRAEINKTYPGHGILGEEHGSENLDAEHVWVLDPIDGTRAFISGLPTWGVLIGLKTNGKPDIGMMGQPYIGEAFVGDCKSAWYEGPIGSRPLKTRSCDSIENAILLTTAPEMFKGAEADAYNAIEAQTRLVRYSTDCYGYAMIAAGQVDCVIETGLQAYDIVALIPVIEGAGGVITNWTGGPATDGGQVVASGDPRLHEKLLAKLASGAV</sequence>
<evidence type="ECO:0000256" key="12">
    <source>
        <dbReference type="PIRSR" id="PIRSR600760-2"/>
    </source>
</evidence>
<dbReference type="PROSITE" id="PS00629">
    <property type="entry name" value="IMP_1"/>
    <property type="match status" value="1"/>
</dbReference>
<dbReference type="RefSeq" id="WP_206943429.1">
    <property type="nucleotide sequence ID" value="NZ_JAFLNF010000008.1"/>
</dbReference>
<proteinExistence type="inferred from homology"/>
<name>A0A939EQA6_9HYPH</name>
<comment type="cofactor">
    <cofactor evidence="1 12">
        <name>Mg(2+)</name>
        <dbReference type="ChEBI" id="CHEBI:18420"/>
    </cofactor>
</comment>
<comment type="similarity">
    <text evidence="3">Belongs to the inositol monophosphatase superfamily.</text>
</comment>
<dbReference type="InterPro" id="IPR000760">
    <property type="entry name" value="Inositol_monophosphatase-like"/>
</dbReference>
<dbReference type="NCBIfam" id="TIGR02067">
    <property type="entry name" value="his_9_HisN"/>
    <property type="match status" value="1"/>
</dbReference>
<dbReference type="SUPFAM" id="SSF56655">
    <property type="entry name" value="Carbohydrate phosphatase"/>
    <property type="match status" value="1"/>
</dbReference>
<comment type="caution">
    <text evidence="13">The sequence shown here is derived from an EMBL/GenBank/DDBJ whole genome shotgun (WGS) entry which is preliminary data.</text>
</comment>
<dbReference type="FunFam" id="3.30.540.10:FF:000030">
    <property type="entry name" value="Inositol monophosphatase"/>
    <property type="match status" value="1"/>
</dbReference>
<feature type="binding site" evidence="12">
    <location>
        <position position="86"/>
    </location>
    <ligand>
        <name>Mg(2+)</name>
        <dbReference type="ChEBI" id="CHEBI:18420"/>
        <label>1</label>
        <note>catalytic</note>
    </ligand>
</feature>
<feature type="binding site" evidence="12">
    <location>
        <position position="88"/>
    </location>
    <ligand>
        <name>Mg(2+)</name>
        <dbReference type="ChEBI" id="CHEBI:18420"/>
        <label>1</label>
        <note>catalytic</note>
    </ligand>
</feature>
<keyword evidence="8 12" id="KW-0460">Magnesium</keyword>
<evidence type="ECO:0000256" key="11">
    <source>
        <dbReference type="NCBIfam" id="TIGR02067"/>
    </source>
</evidence>
<feature type="binding site" evidence="12">
    <location>
        <position position="213"/>
    </location>
    <ligand>
        <name>Mg(2+)</name>
        <dbReference type="ChEBI" id="CHEBI:18420"/>
        <label>1</label>
        <note>catalytic</note>
    </ligand>
</feature>
<organism evidence="13 14">
    <name type="scientific">Roseibium limicola</name>
    <dbReference type="NCBI Taxonomy" id="2816037"/>
    <lineage>
        <taxon>Bacteria</taxon>
        <taxon>Pseudomonadati</taxon>
        <taxon>Pseudomonadota</taxon>
        <taxon>Alphaproteobacteria</taxon>
        <taxon>Hyphomicrobiales</taxon>
        <taxon>Stappiaceae</taxon>
        <taxon>Roseibium</taxon>
    </lineage>
</organism>
<reference evidence="13" key="1">
    <citation type="submission" date="2021-03" db="EMBL/GenBank/DDBJ databases">
        <title>Roseibium sp. CAU 1637 isolated from Incheon.</title>
        <authorList>
            <person name="Kim W."/>
        </authorList>
    </citation>
    <scope>NUCLEOTIDE SEQUENCE</scope>
    <source>
        <strain evidence="13">CAU 1637</strain>
    </source>
</reference>
<dbReference type="Proteomes" id="UP000664779">
    <property type="component" value="Unassembled WGS sequence"/>
</dbReference>
<keyword evidence="6 12" id="KW-0479">Metal-binding</keyword>
<evidence type="ECO:0000256" key="1">
    <source>
        <dbReference type="ARBA" id="ARBA00001946"/>
    </source>
</evidence>